<dbReference type="GO" id="GO:0009234">
    <property type="term" value="P:menaquinone biosynthetic process"/>
    <property type="evidence" value="ECO:0007669"/>
    <property type="project" value="UniProtKB-UniRule"/>
</dbReference>
<dbReference type="PANTHER" id="PTHR37167:SF1">
    <property type="entry name" value="1,4-DIHYDROXY-6-NAPHTOATE SYNTHASE"/>
    <property type="match status" value="1"/>
</dbReference>
<feature type="binding site" evidence="4">
    <location>
        <begin position="112"/>
        <end position="113"/>
    </location>
    <ligand>
        <name>substrate</name>
    </ligand>
</feature>
<organism evidence="5 6">
    <name type="scientific">Micromonospora phaseoli</name>
    <dbReference type="NCBI Taxonomy" id="1144548"/>
    <lineage>
        <taxon>Bacteria</taxon>
        <taxon>Bacillati</taxon>
        <taxon>Actinomycetota</taxon>
        <taxon>Actinomycetes</taxon>
        <taxon>Micromonosporales</taxon>
        <taxon>Micromonosporaceae</taxon>
        <taxon>Micromonospora</taxon>
    </lineage>
</organism>
<gene>
    <name evidence="4" type="primary">mqnD</name>
    <name evidence="5" type="ORF">SAMN05443287_106118</name>
</gene>
<dbReference type="STRING" id="1144548.SAMN05443287_106118"/>
<evidence type="ECO:0000313" key="6">
    <source>
        <dbReference type="Proteomes" id="UP000198707"/>
    </source>
</evidence>
<dbReference type="InterPro" id="IPR030869">
    <property type="entry name" value="MqnD"/>
</dbReference>
<feature type="active site" description="Proton acceptor" evidence="4">
    <location>
        <position position="153"/>
    </location>
</feature>
<comment type="catalytic activity">
    <reaction evidence="4">
        <text>cyclic dehypoxanthinylfutalosinate = 1,4-dihydroxy-6-naphthoate + dihydroxyacetone</text>
        <dbReference type="Rhea" id="RHEA:33087"/>
        <dbReference type="ChEBI" id="CHEBI:16016"/>
        <dbReference type="ChEBI" id="CHEBI:64254"/>
        <dbReference type="ChEBI" id="CHEBI:64270"/>
        <dbReference type="EC" id="4.1.99.29"/>
    </reaction>
</comment>
<sequence>MALSLAISPCPNDTFVFHALVHGRVPGAPPIEVTYADVDVTNTAAERGAFDLVKVSYAALPWLLDDYHLLPCGGALGRGCGPLVLTRSDRDGGPARVDLTGATVAVPGDRTTAYLLFRLWAAGRTPRRIEVVPFHEIMPGVAAGRYDAGLVIHEARFTYPRHGLTALVDLGEWWEADTGLPIPLGAILARRGAVDPQQAAGWIRDSVRRAWADPAASRAYVLAHAQEMEPDVVDRHIGLYVNEFTAELGEAGFAAVEALLGRAADAGLVPQTSSSRATAWTS</sequence>
<proteinExistence type="inferred from homology"/>
<comment type="pathway">
    <text evidence="1 4">Quinol/quinone metabolism; menaquinone biosynthesis.</text>
</comment>
<protein>
    <recommendedName>
        <fullName evidence="4">1,4-dihydroxy-6-naphtoate synthase</fullName>
        <ecNumber evidence="4">4.1.99.29</ecNumber>
    </recommendedName>
    <alternativeName>
        <fullName evidence="4">Menaquinone biosynthetic enzyme MqnD</fullName>
    </alternativeName>
</protein>
<comment type="similarity">
    <text evidence="4">Belongs to the MqnA/MqnD family. MqnD subfamily.</text>
</comment>
<keyword evidence="6" id="KW-1185">Reference proteome</keyword>
<dbReference type="Pfam" id="PF02621">
    <property type="entry name" value="VitK2_biosynth"/>
    <property type="match status" value="1"/>
</dbReference>
<evidence type="ECO:0000313" key="5">
    <source>
        <dbReference type="EMBL" id="SEJ64651.1"/>
    </source>
</evidence>
<accession>A0A1H7AG92</accession>
<evidence type="ECO:0000256" key="1">
    <source>
        <dbReference type="ARBA" id="ARBA00004863"/>
    </source>
</evidence>
<dbReference type="HAMAP" id="MF_00996">
    <property type="entry name" value="MqnD"/>
    <property type="match status" value="1"/>
</dbReference>
<dbReference type="Gene3D" id="3.40.190.10">
    <property type="entry name" value="Periplasmic binding protein-like II"/>
    <property type="match status" value="2"/>
</dbReference>
<dbReference type="OrthoDB" id="9809439at2"/>
<evidence type="ECO:0000256" key="2">
    <source>
        <dbReference type="ARBA" id="ARBA00022428"/>
    </source>
</evidence>
<dbReference type="GO" id="GO:0016830">
    <property type="term" value="F:carbon-carbon lyase activity"/>
    <property type="evidence" value="ECO:0007669"/>
    <property type="project" value="UniProtKB-UniRule"/>
</dbReference>
<reference evidence="6" key="1">
    <citation type="submission" date="2016-10" db="EMBL/GenBank/DDBJ databases">
        <authorList>
            <person name="Varghese N."/>
            <person name="Submissions S."/>
        </authorList>
    </citation>
    <scope>NUCLEOTIDE SEQUENCE [LARGE SCALE GENOMIC DNA]</scope>
    <source>
        <strain evidence="6">CGMCC 4.7038</strain>
    </source>
</reference>
<comment type="function">
    <text evidence="4">Catalyzes the conversion of cyclic dehypoxanthine futalosine (cyclic DHFL) into 1,4-dihydroxy-6-naphthoate, a step in the biosynthesis of menaquinone (MK, vitamin K2).</text>
</comment>
<evidence type="ECO:0000256" key="4">
    <source>
        <dbReference type="HAMAP-Rule" id="MF_00996"/>
    </source>
</evidence>
<feature type="binding site" evidence="4">
    <location>
        <begin position="54"/>
        <end position="56"/>
    </location>
    <ligand>
        <name>substrate</name>
    </ligand>
</feature>
<dbReference type="AlphaFoldDB" id="A0A1H7AG92"/>
<dbReference type="PANTHER" id="PTHR37167">
    <property type="entry name" value="1,4-DIHYDROXY-6-NAPHTOATE SYNTHASE"/>
    <property type="match status" value="1"/>
</dbReference>
<name>A0A1H7AG92_9ACTN</name>
<dbReference type="InterPro" id="IPR003773">
    <property type="entry name" value="Menaquinone_biosynth"/>
</dbReference>
<keyword evidence="3 4" id="KW-0456">Lyase</keyword>
<dbReference type="CDD" id="cd13635">
    <property type="entry name" value="PBP2_Ttha1568_Mqnd"/>
    <property type="match status" value="1"/>
</dbReference>
<dbReference type="EMBL" id="FNYV01000006">
    <property type="protein sequence ID" value="SEJ64651.1"/>
    <property type="molecule type" value="Genomic_DNA"/>
</dbReference>
<evidence type="ECO:0000256" key="3">
    <source>
        <dbReference type="ARBA" id="ARBA00023239"/>
    </source>
</evidence>
<dbReference type="UniPathway" id="UPA00079"/>
<dbReference type="RefSeq" id="WP_092380947.1">
    <property type="nucleotide sequence ID" value="NZ_BOPI01000002.1"/>
</dbReference>
<dbReference type="SUPFAM" id="SSF53850">
    <property type="entry name" value="Periplasmic binding protein-like II"/>
    <property type="match status" value="1"/>
</dbReference>
<dbReference type="Proteomes" id="UP000198707">
    <property type="component" value="Unassembled WGS sequence"/>
</dbReference>
<dbReference type="EC" id="4.1.99.29" evidence="4"/>
<keyword evidence="2 4" id="KW-0474">Menaquinone biosynthesis</keyword>